<feature type="domain" description="LIM zinc-binding" evidence="19">
    <location>
        <begin position="777"/>
        <end position="842"/>
    </location>
</feature>
<feature type="compositionally biased region" description="Polar residues" evidence="17">
    <location>
        <begin position="1346"/>
        <end position="1356"/>
    </location>
</feature>
<dbReference type="SMART" id="SM00033">
    <property type="entry name" value="CH"/>
    <property type="match status" value="1"/>
</dbReference>
<evidence type="ECO:0000256" key="14">
    <source>
        <dbReference type="ARBA" id="ARBA00023203"/>
    </source>
</evidence>
<feature type="region of interest" description="Disordered" evidence="17">
    <location>
        <begin position="861"/>
        <end position="962"/>
    </location>
</feature>
<dbReference type="GO" id="GO:0005737">
    <property type="term" value="C:cytoplasm"/>
    <property type="evidence" value="ECO:0007669"/>
    <property type="project" value="UniProtKB-SubCell"/>
</dbReference>
<feature type="compositionally biased region" description="Basic and acidic residues" evidence="17">
    <location>
        <begin position="1519"/>
        <end position="1532"/>
    </location>
</feature>
<evidence type="ECO:0000259" key="18">
    <source>
        <dbReference type="PROSITE" id="PS50021"/>
    </source>
</evidence>
<dbReference type="InterPro" id="IPR022735">
    <property type="entry name" value="bMERB_dom"/>
</dbReference>
<feature type="region of interest" description="Disordered" evidence="17">
    <location>
        <begin position="1788"/>
        <end position="1945"/>
    </location>
</feature>
<keyword evidence="22" id="KW-1185">Reference proteome</keyword>
<feature type="compositionally biased region" description="Low complexity" evidence="17">
    <location>
        <begin position="1651"/>
        <end position="1706"/>
    </location>
</feature>
<dbReference type="SUPFAM" id="SSF57716">
    <property type="entry name" value="Glucocorticoid receptor-like (DNA-binding domain)"/>
    <property type="match status" value="1"/>
</dbReference>
<dbReference type="Proteomes" id="UP000245119">
    <property type="component" value="Linkage Group LG6"/>
</dbReference>
<dbReference type="Pfam" id="PF12130">
    <property type="entry name" value="bMERB_dom"/>
    <property type="match status" value="1"/>
</dbReference>
<evidence type="ECO:0000256" key="10">
    <source>
        <dbReference type="ARBA" id="ARBA00022857"/>
    </source>
</evidence>
<feature type="compositionally biased region" description="Acidic residues" evidence="17">
    <location>
        <begin position="1148"/>
        <end position="1161"/>
    </location>
</feature>
<dbReference type="SUPFAM" id="SSF47576">
    <property type="entry name" value="Calponin-homology domain, CH-domain"/>
    <property type="match status" value="1"/>
</dbReference>
<evidence type="ECO:0000259" key="20">
    <source>
        <dbReference type="PROSITE" id="PS51848"/>
    </source>
</evidence>
<feature type="compositionally biased region" description="Basic and acidic residues" evidence="17">
    <location>
        <begin position="1207"/>
        <end position="1230"/>
    </location>
</feature>
<keyword evidence="10" id="KW-0521">NADP</keyword>
<feature type="domain" description="BMERB" evidence="20">
    <location>
        <begin position="2090"/>
        <end position="2239"/>
    </location>
</feature>
<name>A0A2T7P3T3_POMCA</name>
<feature type="compositionally biased region" description="Polar residues" evidence="17">
    <location>
        <begin position="1879"/>
        <end position="1888"/>
    </location>
</feature>
<dbReference type="SUPFAM" id="SSF51905">
    <property type="entry name" value="FAD/NAD(P)-binding domain"/>
    <property type="match status" value="1"/>
</dbReference>
<dbReference type="PROSITE" id="PS51848">
    <property type="entry name" value="BMERB"/>
    <property type="match status" value="1"/>
</dbReference>
<protein>
    <recommendedName>
        <fullName evidence="4">F-actin monooxygenase</fullName>
        <ecNumber evidence="4">1.14.13.225</ecNumber>
    </recommendedName>
</protein>
<proteinExistence type="inferred from homology"/>
<dbReference type="SMART" id="SM01203">
    <property type="entry name" value="DUF3585"/>
    <property type="match status" value="1"/>
</dbReference>
<organism evidence="21 22">
    <name type="scientific">Pomacea canaliculata</name>
    <name type="common">Golden apple snail</name>
    <dbReference type="NCBI Taxonomy" id="400727"/>
    <lineage>
        <taxon>Eukaryota</taxon>
        <taxon>Metazoa</taxon>
        <taxon>Spiralia</taxon>
        <taxon>Lophotrochozoa</taxon>
        <taxon>Mollusca</taxon>
        <taxon>Gastropoda</taxon>
        <taxon>Caenogastropoda</taxon>
        <taxon>Architaenioglossa</taxon>
        <taxon>Ampullarioidea</taxon>
        <taxon>Ampullariidae</taxon>
        <taxon>Pomacea</taxon>
    </lineage>
</organism>
<feature type="compositionally biased region" description="Acidic residues" evidence="17">
    <location>
        <begin position="942"/>
        <end position="959"/>
    </location>
</feature>
<keyword evidence="6" id="KW-0285">Flavoprotein</keyword>
<feature type="compositionally biased region" description="Acidic residues" evidence="17">
    <location>
        <begin position="1020"/>
        <end position="1053"/>
    </location>
</feature>
<feature type="compositionally biased region" description="Basic and acidic residues" evidence="17">
    <location>
        <begin position="896"/>
        <end position="910"/>
    </location>
</feature>
<feature type="region of interest" description="Disordered" evidence="17">
    <location>
        <begin position="634"/>
        <end position="691"/>
    </location>
</feature>
<feature type="compositionally biased region" description="Basic and acidic residues" evidence="17">
    <location>
        <begin position="1926"/>
        <end position="1938"/>
    </location>
</feature>
<keyword evidence="9 16" id="KW-0862">Zinc</keyword>
<reference evidence="21 22" key="1">
    <citation type="submission" date="2018-04" db="EMBL/GenBank/DDBJ databases">
        <title>The genome of golden apple snail Pomacea canaliculata provides insight into stress tolerance and invasive adaptation.</title>
        <authorList>
            <person name="Liu C."/>
            <person name="Liu B."/>
            <person name="Ren Y."/>
            <person name="Zhang Y."/>
            <person name="Wang H."/>
            <person name="Li S."/>
            <person name="Jiang F."/>
            <person name="Yin L."/>
            <person name="Zhang G."/>
            <person name="Qian W."/>
            <person name="Fan W."/>
        </authorList>
    </citation>
    <scope>NUCLEOTIDE SEQUENCE [LARGE SCALE GENOMIC DNA]</scope>
    <source>
        <strain evidence="21">SZHN2017</strain>
        <tissue evidence="21">Muscle</tissue>
    </source>
</reference>
<feature type="compositionally biased region" description="Low complexity" evidence="17">
    <location>
        <begin position="1403"/>
        <end position="1426"/>
    </location>
</feature>
<keyword evidence="5" id="KW-0963">Cytoplasm</keyword>
<dbReference type="GO" id="GO:0071949">
    <property type="term" value="F:FAD binding"/>
    <property type="evidence" value="ECO:0007669"/>
    <property type="project" value="InterPro"/>
</dbReference>
<feature type="compositionally biased region" description="Basic and acidic residues" evidence="17">
    <location>
        <begin position="1543"/>
        <end position="1557"/>
    </location>
</feature>
<evidence type="ECO:0000259" key="19">
    <source>
        <dbReference type="PROSITE" id="PS50023"/>
    </source>
</evidence>
<evidence type="ECO:0000256" key="1">
    <source>
        <dbReference type="ARBA" id="ARBA00001974"/>
    </source>
</evidence>
<dbReference type="InterPro" id="IPR036872">
    <property type="entry name" value="CH_dom_sf"/>
</dbReference>
<dbReference type="Pfam" id="PF25413">
    <property type="entry name" value="Rossman_Mical"/>
    <property type="match status" value="1"/>
</dbReference>
<keyword evidence="8" id="KW-0274">FAD</keyword>
<evidence type="ECO:0000256" key="13">
    <source>
        <dbReference type="ARBA" id="ARBA00023038"/>
    </source>
</evidence>
<comment type="subcellular location">
    <subcellularLocation>
        <location evidence="2">Cytoplasm</location>
    </subcellularLocation>
</comment>
<feature type="compositionally biased region" description="Basic and acidic residues" evidence="17">
    <location>
        <begin position="1806"/>
        <end position="1817"/>
    </location>
</feature>
<evidence type="ECO:0000256" key="5">
    <source>
        <dbReference type="ARBA" id="ARBA00022490"/>
    </source>
</evidence>
<dbReference type="Pfam" id="PF00307">
    <property type="entry name" value="CH"/>
    <property type="match status" value="1"/>
</dbReference>
<dbReference type="Gene3D" id="1.10.418.10">
    <property type="entry name" value="Calponin-like domain"/>
    <property type="match status" value="1"/>
</dbReference>
<evidence type="ECO:0000256" key="12">
    <source>
        <dbReference type="ARBA" id="ARBA00023033"/>
    </source>
</evidence>
<dbReference type="EC" id="1.14.13.225" evidence="4"/>
<keyword evidence="7 16" id="KW-0479">Metal-binding</keyword>
<comment type="caution">
    <text evidence="21">The sequence shown here is derived from an EMBL/GenBank/DDBJ whole genome shotgun (WGS) entry which is preliminary data.</text>
</comment>
<dbReference type="FunFam" id="3.50.50.60:FF:000004">
    <property type="entry name" value="protein-methionine sulfoxide oxidase MICAL2 isoform X1"/>
    <property type="match status" value="1"/>
</dbReference>
<dbReference type="GO" id="GO:0003779">
    <property type="term" value="F:actin binding"/>
    <property type="evidence" value="ECO:0007669"/>
    <property type="project" value="UniProtKB-KW"/>
</dbReference>
<dbReference type="PANTHER" id="PTHR23167">
    <property type="entry name" value="CALPONIN HOMOLOGY DOMAIN-CONTAINING PROTEIN DDB_G0272472-RELATED"/>
    <property type="match status" value="1"/>
</dbReference>
<comment type="cofactor">
    <cofactor evidence="1">
        <name>FAD</name>
        <dbReference type="ChEBI" id="CHEBI:57692"/>
    </cofactor>
</comment>
<feature type="compositionally biased region" description="Basic and acidic residues" evidence="17">
    <location>
        <begin position="1827"/>
        <end position="1843"/>
    </location>
</feature>
<feature type="region of interest" description="Disordered" evidence="17">
    <location>
        <begin position="1139"/>
        <end position="1428"/>
    </location>
</feature>
<feature type="compositionally biased region" description="Acidic residues" evidence="17">
    <location>
        <begin position="916"/>
        <end position="925"/>
    </location>
</feature>
<feature type="compositionally biased region" description="Basic and acidic residues" evidence="17">
    <location>
        <begin position="1490"/>
        <end position="1506"/>
    </location>
</feature>
<evidence type="ECO:0000256" key="16">
    <source>
        <dbReference type="PROSITE-ProRule" id="PRU00125"/>
    </source>
</evidence>
<dbReference type="InterPro" id="IPR001715">
    <property type="entry name" value="CH_dom"/>
</dbReference>
<feature type="compositionally biased region" description="Basic residues" evidence="17">
    <location>
        <begin position="1390"/>
        <end position="1399"/>
    </location>
</feature>
<feature type="compositionally biased region" description="Polar residues" evidence="17">
    <location>
        <begin position="1972"/>
        <end position="1988"/>
    </location>
</feature>
<dbReference type="Pfam" id="PF01494">
    <property type="entry name" value="FAD_binding_3"/>
    <property type="match status" value="1"/>
</dbReference>
<feature type="region of interest" description="Disordered" evidence="17">
    <location>
        <begin position="997"/>
        <end position="1106"/>
    </location>
</feature>
<evidence type="ECO:0000256" key="8">
    <source>
        <dbReference type="ARBA" id="ARBA00022827"/>
    </source>
</evidence>
<feature type="compositionally biased region" description="Basic and acidic residues" evidence="17">
    <location>
        <begin position="1245"/>
        <end position="1256"/>
    </location>
</feature>
<feature type="compositionally biased region" description="Polar residues" evidence="17">
    <location>
        <begin position="932"/>
        <end position="941"/>
    </location>
</feature>
<dbReference type="Gene3D" id="2.10.110.10">
    <property type="entry name" value="Cysteine Rich Protein"/>
    <property type="match status" value="1"/>
</dbReference>
<feature type="compositionally biased region" description="Basic and acidic residues" evidence="17">
    <location>
        <begin position="1889"/>
        <end position="1899"/>
    </location>
</feature>
<dbReference type="InterPro" id="IPR036188">
    <property type="entry name" value="FAD/NAD-bd_sf"/>
</dbReference>
<feature type="compositionally biased region" description="Low complexity" evidence="17">
    <location>
        <begin position="1071"/>
        <end position="1085"/>
    </location>
</feature>
<evidence type="ECO:0000256" key="3">
    <source>
        <dbReference type="ARBA" id="ARBA00008223"/>
    </source>
</evidence>
<feature type="domain" description="Calponin-homology (CH)" evidence="18">
    <location>
        <begin position="516"/>
        <end position="621"/>
    </location>
</feature>
<feature type="compositionally biased region" description="Basic and acidic residues" evidence="17">
    <location>
        <begin position="1282"/>
        <end position="1301"/>
    </location>
</feature>
<evidence type="ECO:0000256" key="17">
    <source>
        <dbReference type="SAM" id="MobiDB-lite"/>
    </source>
</evidence>
<dbReference type="InterPro" id="IPR057494">
    <property type="entry name" value="Rossman_Mical"/>
</dbReference>
<evidence type="ECO:0000256" key="2">
    <source>
        <dbReference type="ARBA" id="ARBA00004496"/>
    </source>
</evidence>
<dbReference type="InterPro" id="IPR050540">
    <property type="entry name" value="F-actin_Monoox_Mical"/>
</dbReference>
<keyword evidence="12" id="KW-0503">Monooxygenase</keyword>
<evidence type="ECO:0000256" key="6">
    <source>
        <dbReference type="ARBA" id="ARBA00022630"/>
    </source>
</evidence>
<feature type="region of interest" description="Disordered" evidence="17">
    <location>
        <begin position="1971"/>
        <end position="1990"/>
    </location>
</feature>
<feature type="compositionally biased region" description="Low complexity" evidence="17">
    <location>
        <begin position="1261"/>
        <end position="1271"/>
    </location>
</feature>
<keyword evidence="14" id="KW-0009">Actin-binding</keyword>
<feature type="compositionally biased region" description="Polar residues" evidence="17">
    <location>
        <begin position="1633"/>
        <end position="1648"/>
    </location>
</feature>
<comment type="catalytic activity">
    <reaction evidence="15">
        <text>L-methionyl-[F-actin] + NADPH + O2 + H(+) = L-methionyl-(R)-S-oxide-[F-actin] + NADP(+) + H2O</text>
        <dbReference type="Rhea" id="RHEA:51308"/>
        <dbReference type="Rhea" id="RHEA-COMP:12953"/>
        <dbReference type="Rhea" id="RHEA-COMP:12956"/>
        <dbReference type="ChEBI" id="CHEBI:15377"/>
        <dbReference type="ChEBI" id="CHEBI:15378"/>
        <dbReference type="ChEBI" id="CHEBI:15379"/>
        <dbReference type="ChEBI" id="CHEBI:16044"/>
        <dbReference type="ChEBI" id="CHEBI:45764"/>
        <dbReference type="ChEBI" id="CHEBI:57783"/>
        <dbReference type="ChEBI" id="CHEBI:58349"/>
        <dbReference type="EC" id="1.14.13.225"/>
    </reaction>
</comment>
<dbReference type="Gene3D" id="3.50.50.60">
    <property type="entry name" value="FAD/NAD(P)-binding domain"/>
    <property type="match status" value="1"/>
</dbReference>
<evidence type="ECO:0000313" key="22">
    <source>
        <dbReference type="Proteomes" id="UP000245119"/>
    </source>
</evidence>
<keyword evidence="13 16" id="KW-0440">LIM domain</keyword>
<dbReference type="InterPro" id="IPR002938">
    <property type="entry name" value="FAD-bd"/>
</dbReference>
<dbReference type="PROSITE" id="PS00478">
    <property type="entry name" value="LIM_DOMAIN_1"/>
    <property type="match status" value="1"/>
</dbReference>
<evidence type="ECO:0000256" key="7">
    <source>
        <dbReference type="ARBA" id="ARBA00022723"/>
    </source>
</evidence>
<dbReference type="GO" id="GO:0046872">
    <property type="term" value="F:metal ion binding"/>
    <property type="evidence" value="ECO:0007669"/>
    <property type="project" value="UniProtKB-KW"/>
</dbReference>
<feature type="region of interest" description="Disordered" evidence="17">
    <location>
        <begin position="1490"/>
        <end position="1723"/>
    </location>
</feature>
<evidence type="ECO:0000256" key="15">
    <source>
        <dbReference type="ARBA" id="ARBA00049522"/>
    </source>
</evidence>
<dbReference type="PANTHER" id="PTHR23167:SF54">
    <property type="entry name" value="[F-ACTIN]-MONOOXYGENASE MICAL"/>
    <property type="match status" value="1"/>
</dbReference>
<dbReference type="OrthoDB" id="20799at2759"/>
<accession>A0A2T7P3T3</accession>
<keyword evidence="11" id="KW-0560">Oxidoreductase</keyword>
<feature type="compositionally biased region" description="Low complexity" evidence="17">
    <location>
        <begin position="1232"/>
        <end position="1244"/>
    </location>
</feature>
<feature type="compositionally biased region" description="Polar residues" evidence="17">
    <location>
        <begin position="1306"/>
        <end position="1316"/>
    </location>
</feature>
<comment type="similarity">
    <text evidence="3">Belongs to the Mical family.</text>
</comment>
<gene>
    <name evidence="21" type="ORF">C0Q70_10649</name>
</gene>
<dbReference type="PROSITE" id="PS50021">
    <property type="entry name" value="CH"/>
    <property type="match status" value="1"/>
</dbReference>
<feature type="compositionally biased region" description="Polar residues" evidence="17">
    <location>
        <begin position="1507"/>
        <end position="1518"/>
    </location>
</feature>
<sequence length="2266" mass="252584">MLKTGDMNGQIKDDHTLDVEQAFDQFFTALTCKSILSSFHQLLDVTGLRHADHRNFYTRLKEQLRNSWKAQALWAKLDKRASHRDYGHGRACADTKVLIIGSGPCGLRTAIECAFLGARAVIVEKRDRFSRNNVLHLWPYLITDLKNLGAKLFAESIRQLQCILLKVALLVGVEVHVNVSFDGLIEPSEDGSKIWDGGVSAHQRTTRYQSISLMSSLGQMGNVTHFQAFKRKEFRGKLAIAVTANFINRNTNAEARVEEISGVAFIFNQKFFLDLKEKTGIDLENIVYYKDDTHYFVMTAKKQSLLDKGVLIQDHGDTIALLDRSNVNQEALMDYAREAADFSTNYQLPALDYAVNHYGQADVAMFDFTSMFAAENASRVMEKHGHKLLMGLVGDSLLEPFWPTGSGCARGFLGAFDAAWMIRSWAGSCMTPLQVIAERESIFTLLSQTTPDRLHKSHHQYSIDPNTRYPNLNVSCIKPRQVVHLYDGVVDPKELEEGQVEVPAKRQRGAHTNEYSIDSYSLLRWCQRVLNTGVYRGVHVVDFTSSWRSGLAFCALIHAFRPELLNVNSLMECEIIKNNQLAFDVAQKELGVAPVMKGEDMAACDVPDKLTMVAYLSQFYELFRLEPLPSTIPIRPRVKKPSGDDKPKSPRSPSHKVSLLNKISARIKTKKRKEKEDGEESPLGSKKSRDEYLQPVELTKYSKLPMEEIANRLQLDKKQAISKDKQAKPGDTGNVSVTARAEVLVAKFKSNVDQPAPPPIRRLKGQPILPAAQPASEFCYFCQKRVYIMERLSAEGVFFHRHCLKCDFCSVGLRLNSYSCEKLPNGEAKFFCYRHVLPELRVSGKRKRDLTVNHNDVKENIPETVITPAEEIPAEPKVEHTTPKRKIPAPLQVPGEPKEKAKKTPERVEFEISFDGQEEESEEEQFEHNMRASMSSDSILDNTDEEDSDAESSAEEDVWELARDSLATAGHPLTLEEAFQLKSTWERQHSTENLVEAMEFDQQPQHRHPRGAYMRLRAGDEDDDDDEGSSTEVEDSEYETGDSTDDELTEEESEVTHGASTADTLEGGGTEESAATTTTSPSSPAMKNAARASFFSAPPTVVRLDPWRMFNRSKAEEAPEEPKKEHSACVDVVVECDNREHPKHKEVEDENKDTDVSESLEMDSHKSRSPVSSSRGSLEDLAEDVSGRDLPAEEAQEDADLVVEEPSVVKEESEAVKEKSKAVEDNKAEHTQAQAAQSLEQLLLDIDHKNSRDGDSLHLTSSASDVDAVVSVKDEEEEEVFQQEKEPESGHPKGEPSKEEPGGDNLETSDTMNSSEPSKDDQGKTPNENTEELVLRSVLEMEDTTRSTSGDDTLQQVLLEVAALSDLSDTELKQNQQFQELDERFVTDRKKPRKNRGSRTGHSGSQSSLTISTPSQSASSSSSSSLDDVVKYNEQLLTSGEANDLQPDKDMMQDYKLTMSLVLDESFSDAEADNSLVWKPLSSIVDELNETLKKEDEESKPEELNKSDASSVYYTPQTSREEGEKEKREEARVSQSVSADSVYVKEKAVRKGRDSQKPRPAARTTSRQPPKKVDSTGRSKKVGKTGQMLPDAPKLETPVPQTRQKVPAASPRKTASLVSASKTTAPKPAKGSSPRTNRKSTASVSSELSRPRVASSASKSSGKLPSTSSCASTDSSRSSVVRPLPRPGVTKKLTSTASKDSSSSTSVVLGDPTVCERSVPQAGGVKTKIMVDRGALWSDSSTDHQSSDSEFVKKKIPVDVSVCALPQPESPCKPSVVSDIEDIPFADESEVEEKFYTPSTSLKAKPPVDPKQSDGVRKKVLSNVPSKEVEPSRGKQLAQDKTKFKSTGGQQKGQLDRRSSSYDTPSTPDVVSDSDDNVQHSANATSSASDRESRNFASKDKKRRVREKTKAPKAASAEAKSKVKLRKADDSPEEEKNAKKEKRRSLLDMLLSHKSLEKRKGSKERIAVATHVHSSIGETPTHSVSVIKQSKKGGKLEESLEGALSSELQGLQISVFDKRGKKAANGVPATLKEYKHTLPVAPKASVDEFSDSDESQMSMSTLLRRMDGVSESVDERVARKLQRVAIRQQKRAEQQRLRAAQEIQRRMQEVDERQRELEDRGIAVEKALRGEGPEADVDENQLMGEWFSLVHEKNALVRYESELMVKAKELELEDRQARLQQEFRDRSLMPDMDKTPEDIEEEGQLLDELLDVVEQRNALVAMLEEERLRISFDVSHFWNLLPTKQLRASVQCLLTSQEEPSRKHQQ</sequence>
<dbReference type="EMBL" id="PZQS01000006">
    <property type="protein sequence ID" value="PVD28068.1"/>
    <property type="molecule type" value="Genomic_DNA"/>
</dbReference>
<dbReference type="CDD" id="cd22198">
    <property type="entry name" value="CH_MICAL_EHBP-like"/>
    <property type="match status" value="1"/>
</dbReference>
<dbReference type="InterPro" id="IPR001781">
    <property type="entry name" value="Znf_LIM"/>
</dbReference>
<feature type="compositionally biased region" description="Acidic residues" evidence="17">
    <location>
        <begin position="1192"/>
        <end position="1203"/>
    </location>
</feature>
<dbReference type="PROSITE" id="PS50023">
    <property type="entry name" value="LIM_DOMAIN_2"/>
    <property type="match status" value="1"/>
</dbReference>
<evidence type="ECO:0000313" key="21">
    <source>
        <dbReference type="EMBL" id="PVD28068.1"/>
    </source>
</evidence>
<evidence type="ECO:0000256" key="4">
    <source>
        <dbReference type="ARBA" id="ARBA00012709"/>
    </source>
</evidence>
<dbReference type="GO" id="GO:0120501">
    <property type="term" value="F:F-actin monooxygenase activity"/>
    <property type="evidence" value="ECO:0007669"/>
    <property type="project" value="UniProtKB-EC"/>
</dbReference>
<evidence type="ECO:0000256" key="11">
    <source>
        <dbReference type="ARBA" id="ARBA00023002"/>
    </source>
</evidence>
<evidence type="ECO:0000256" key="9">
    <source>
        <dbReference type="ARBA" id="ARBA00022833"/>
    </source>
</evidence>